<dbReference type="GO" id="GO:0005886">
    <property type="term" value="C:plasma membrane"/>
    <property type="evidence" value="ECO:0007669"/>
    <property type="project" value="UniProtKB-SubCell"/>
</dbReference>
<feature type="transmembrane region" description="Helical" evidence="8">
    <location>
        <begin position="32"/>
        <end position="48"/>
    </location>
</feature>
<keyword evidence="11" id="KW-1185">Reference proteome</keyword>
<dbReference type="GO" id="GO:0005283">
    <property type="term" value="F:amino acid:sodium symporter activity"/>
    <property type="evidence" value="ECO:0007669"/>
    <property type="project" value="InterPro"/>
</dbReference>
<proteinExistence type="inferred from homology"/>
<evidence type="ECO:0000313" key="10">
    <source>
        <dbReference type="EMBL" id="MBB5016085.1"/>
    </source>
</evidence>
<evidence type="ECO:0000256" key="3">
    <source>
        <dbReference type="ARBA" id="ARBA00022448"/>
    </source>
</evidence>
<evidence type="ECO:0000256" key="2">
    <source>
        <dbReference type="ARBA" id="ARBA00009261"/>
    </source>
</evidence>
<feature type="transmembrane region" description="Helical" evidence="8">
    <location>
        <begin position="237"/>
        <end position="259"/>
    </location>
</feature>
<accession>A0A7W7Y0Z5</accession>
<feature type="transmembrane region" description="Helical" evidence="8">
    <location>
        <begin position="442"/>
        <end position="460"/>
    </location>
</feature>
<comment type="subcellular location">
    <subcellularLocation>
        <location evidence="8">Cell inner membrane</location>
        <topology evidence="8">Multi-pass membrane protein</topology>
    </subcellularLocation>
    <subcellularLocation>
        <location evidence="1">Cell membrane</location>
        <topology evidence="1">Multi-pass membrane protein</topology>
    </subcellularLocation>
</comment>
<keyword evidence="9" id="KW-0732">Signal</keyword>
<keyword evidence="8" id="KW-0997">Cell inner membrane</keyword>
<feature type="transmembrane region" description="Helical" evidence="8">
    <location>
        <begin position="398"/>
        <end position="421"/>
    </location>
</feature>
<feature type="chain" id="PRO_5030627791" evidence="9">
    <location>
        <begin position="21"/>
        <end position="514"/>
    </location>
</feature>
<keyword evidence="8" id="KW-0769">Symport</keyword>
<dbReference type="RefSeq" id="WP_183948757.1">
    <property type="nucleotide sequence ID" value="NZ_JACHHX010000014.1"/>
</dbReference>
<keyword evidence="7 8" id="KW-0472">Membrane</keyword>
<protein>
    <submittedName>
        <fullName evidence="10">AGCS family alanine or glycine:cation symporter</fullName>
    </submittedName>
</protein>
<feature type="transmembrane region" description="Helical" evidence="8">
    <location>
        <begin position="190"/>
        <end position="213"/>
    </location>
</feature>
<organism evidence="10 11">
    <name type="scientific">Rehaibacterium terrae</name>
    <dbReference type="NCBI Taxonomy" id="1341696"/>
    <lineage>
        <taxon>Bacteria</taxon>
        <taxon>Pseudomonadati</taxon>
        <taxon>Pseudomonadota</taxon>
        <taxon>Gammaproteobacteria</taxon>
        <taxon>Lysobacterales</taxon>
        <taxon>Lysobacteraceae</taxon>
        <taxon>Rehaibacterium</taxon>
    </lineage>
</organism>
<dbReference type="PANTHER" id="PTHR30330">
    <property type="entry name" value="AGSS FAMILY TRANSPORTER, SODIUM-ALANINE"/>
    <property type="match status" value="1"/>
</dbReference>
<evidence type="ECO:0000256" key="7">
    <source>
        <dbReference type="ARBA" id="ARBA00023136"/>
    </source>
</evidence>
<dbReference type="Gene3D" id="1.20.1740.10">
    <property type="entry name" value="Amino acid/polyamine transporter I"/>
    <property type="match status" value="1"/>
</dbReference>
<evidence type="ECO:0000256" key="1">
    <source>
        <dbReference type="ARBA" id="ARBA00004651"/>
    </source>
</evidence>
<feature type="transmembrane region" description="Helical" evidence="8">
    <location>
        <begin position="359"/>
        <end position="378"/>
    </location>
</feature>
<feature type="transmembrane region" description="Helical" evidence="8">
    <location>
        <begin position="466"/>
        <end position="485"/>
    </location>
</feature>
<keyword evidence="3 8" id="KW-0813">Transport</keyword>
<dbReference type="Proteomes" id="UP000519004">
    <property type="component" value="Unassembled WGS sequence"/>
</dbReference>
<evidence type="ECO:0000256" key="6">
    <source>
        <dbReference type="ARBA" id="ARBA00022989"/>
    </source>
</evidence>
<evidence type="ECO:0000256" key="8">
    <source>
        <dbReference type="RuleBase" id="RU363064"/>
    </source>
</evidence>
<evidence type="ECO:0000256" key="5">
    <source>
        <dbReference type="ARBA" id="ARBA00022692"/>
    </source>
</evidence>
<name>A0A7W7Y0Z5_9GAMM</name>
<feature type="signal peptide" evidence="9">
    <location>
        <begin position="1"/>
        <end position="20"/>
    </location>
</feature>
<dbReference type="PRINTS" id="PR00175">
    <property type="entry name" value="NAALASMPORT"/>
</dbReference>
<keyword evidence="6 8" id="KW-1133">Transmembrane helix</keyword>
<comment type="caution">
    <text evidence="10">The sequence shown here is derived from an EMBL/GenBank/DDBJ whole genome shotgun (WGS) entry which is preliminary data.</text>
</comment>
<dbReference type="EMBL" id="JACHHX010000014">
    <property type="protein sequence ID" value="MBB5016085.1"/>
    <property type="molecule type" value="Genomic_DNA"/>
</dbReference>
<dbReference type="AlphaFoldDB" id="A0A7W7Y0Z5"/>
<feature type="transmembrane region" description="Helical" evidence="8">
    <location>
        <begin position="55"/>
        <end position="76"/>
    </location>
</feature>
<keyword evidence="5 8" id="KW-0812">Transmembrane</keyword>
<feature type="transmembrane region" description="Helical" evidence="8">
    <location>
        <begin position="299"/>
        <end position="318"/>
    </location>
</feature>
<sequence>MLYRLLAAVSALLAVLPTPAAGAGLDERIDAAVAPVADAISSAIFYAVPVNGNQFPLIVGWLILAGIVFTLYFRFINIRGFAHGFRLLRGDYTDPKNPGEVSYFQALTSAVSGTVGLGNIAGVAVAITIGGPGATFWMILAGLLAMSTKYVECTLGLMYRLEKADGTISGGPMYYLSRGLGANYPKLKTFGWVLAIVFAVCTMLGAIGAGAMFQANQAYSQMLAATGGATGFLAGKAWLFGLGYAVLAGVVVIGGITRIGNVTAKLVPSMAALYILACLVVLFSNVGQIPAAIGAILDGAFTAEGVTGGVLGALIVGFRRAAFSNEAGLGSSAIAHSTIKTKEPVTAGMVALWEPFADTVVICTMSALVIIITGAYIGGEGVEGVQLTSAAFATVMPWFPPVLAAIVFLFAFSTTITWGYYGAKAASFLARESKAVLYGFKFFYLAMVVVGCTMQLGSIVDLADGLLFIMAIPNLIGVYLLMPVVKRETDRYWARLRSGEIRSYRRARAAAPEA</sequence>
<dbReference type="NCBIfam" id="TIGR00835">
    <property type="entry name" value="agcS"/>
    <property type="match status" value="1"/>
</dbReference>
<dbReference type="PANTHER" id="PTHR30330:SF3">
    <property type="entry name" value="TRANSCRIPTIONAL REGULATOR, LRP FAMILY"/>
    <property type="match status" value="1"/>
</dbReference>
<gene>
    <name evidence="10" type="ORF">HNQ58_001995</name>
</gene>
<evidence type="ECO:0000256" key="4">
    <source>
        <dbReference type="ARBA" id="ARBA00022475"/>
    </source>
</evidence>
<comment type="similarity">
    <text evidence="2 8">Belongs to the alanine or glycine:cation symporter (AGCS) (TC 2.A.25) family.</text>
</comment>
<dbReference type="InterPro" id="IPR001463">
    <property type="entry name" value="Na/Ala_symport"/>
</dbReference>
<feature type="transmembrane region" description="Helical" evidence="8">
    <location>
        <begin position="271"/>
        <end position="293"/>
    </location>
</feature>
<dbReference type="Pfam" id="PF01235">
    <property type="entry name" value="Na_Ala_symp"/>
    <property type="match status" value="1"/>
</dbReference>
<keyword evidence="4" id="KW-1003">Cell membrane</keyword>
<feature type="transmembrane region" description="Helical" evidence="8">
    <location>
        <begin position="120"/>
        <end position="145"/>
    </location>
</feature>
<evidence type="ECO:0000313" key="11">
    <source>
        <dbReference type="Proteomes" id="UP000519004"/>
    </source>
</evidence>
<reference evidence="10 11" key="1">
    <citation type="submission" date="2020-08" db="EMBL/GenBank/DDBJ databases">
        <title>Genomic Encyclopedia of Type Strains, Phase IV (KMG-IV): sequencing the most valuable type-strain genomes for metagenomic binning, comparative biology and taxonomic classification.</title>
        <authorList>
            <person name="Goeker M."/>
        </authorList>
    </citation>
    <scope>NUCLEOTIDE SEQUENCE [LARGE SCALE GENOMIC DNA]</scope>
    <source>
        <strain evidence="10 11">DSM 25897</strain>
    </source>
</reference>
<evidence type="ECO:0000256" key="9">
    <source>
        <dbReference type="SAM" id="SignalP"/>
    </source>
</evidence>